<dbReference type="InterPro" id="IPR003607">
    <property type="entry name" value="HD/PDEase_dom"/>
</dbReference>
<dbReference type="EMBL" id="DWWO01000121">
    <property type="protein sequence ID" value="HJC34932.1"/>
    <property type="molecule type" value="Genomic_DNA"/>
</dbReference>
<name>A0A9D2STS8_9FIRM</name>
<dbReference type="SUPFAM" id="SSF109604">
    <property type="entry name" value="HD-domain/PDEase-like"/>
    <property type="match status" value="1"/>
</dbReference>
<organism evidence="2 3">
    <name type="scientific">Candidatus Mediterraneibacter faecipullorum</name>
    <dbReference type="NCBI Taxonomy" id="2838670"/>
    <lineage>
        <taxon>Bacteria</taxon>
        <taxon>Bacillati</taxon>
        <taxon>Bacillota</taxon>
        <taxon>Clostridia</taxon>
        <taxon>Lachnospirales</taxon>
        <taxon>Lachnospiraceae</taxon>
        <taxon>Mediterraneibacter</taxon>
    </lineage>
</organism>
<evidence type="ECO:0000313" key="3">
    <source>
        <dbReference type="Proteomes" id="UP000823890"/>
    </source>
</evidence>
<gene>
    <name evidence="2" type="ORF">H9758_10140</name>
</gene>
<reference evidence="2" key="1">
    <citation type="journal article" date="2021" name="PeerJ">
        <title>Extensive microbial diversity within the chicken gut microbiome revealed by metagenomics and culture.</title>
        <authorList>
            <person name="Gilroy R."/>
            <person name="Ravi A."/>
            <person name="Getino M."/>
            <person name="Pursley I."/>
            <person name="Horton D.L."/>
            <person name="Alikhan N.F."/>
            <person name="Baker D."/>
            <person name="Gharbi K."/>
            <person name="Hall N."/>
            <person name="Watson M."/>
            <person name="Adriaenssens E.M."/>
            <person name="Foster-Nyarko E."/>
            <person name="Jarju S."/>
            <person name="Secka A."/>
            <person name="Antonio M."/>
            <person name="Oren A."/>
            <person name="Chaudhuri R.R."/>
            <person name="La Ragione R."/>
            <person name="Hildebrand F."/>
            <person name="Pallen M.J."/>
        </authorList>
    </citation>
    <scope>NUCLEOTIDE SEQUENCE</scope>
    <source>
        <strain evidence="2">ChiW19-954</strain>
    </source>
</reference>
<accession>A0A9D2STS8</accession>
<protein>
    <submittedName>
        <fullName evidence="2">HD domain-containing protein</fullName>
    </submittedName>
</protein>
<sequence length="258" mass="30813">MIDIIHARRVFDAYLDQFDRTDEKIRLKIIHTDGVVRYMTEICRRMGMPEEERRLAELIALLHDIGRFEQLKRYDSFERDTMDHAAYGVRLLFGEQQMIRRFVMEDTWDDIIQEAIARHSDFSGYDPALTRRQLLHVQLIRDADKLDNCRVKLEEPIEVLLGCTAEEVGQQDISPEVWKECQARTSVHLEKRKTKMDYWVSYVAYFFDIAYKETVDIIREERYVERVIGRIPYENPETAQKMKELRGMVESYFESKLT</sequence>
<feature type="domain" description="HD/PDEase" evidence="1">
    <location>
        <begin position="24"/>
        <end position="158"/>
    </location>
</feature>
<dbReference type="AlphaFoldDB" id="A0A9D2STS8"/>
<dbReference type="InterPro" id="IPR006674">
    <property type="entry name" value="HD_domain"/>
</dbReference>
<evidence type="ECO:0000259" key="1">
    <source>
        <dbReference type="SMART" id="SM00471"/>
    </source>
</evidence>
<dbReference type="CDD" id="cd00077">
    <property type="entry name" value="HDc"/>
    <property type="match status" value="1"/>
</dbReference>
<proteinExistence type="predicted"/>
<dbReference type="SMART" id="SM00471">
    <property type="entry name" value="HDc"/>
    <property type="match status" value="1"/>
</dbReference>
<dbReference type="Proteomes" id="UP000823890">
    <property type="component" value="Unassembled WGS sequence"/>
</dbReference>
<evidence type="ECO:0000313" key="2">
    <source>
        <dbReference type="EMBL" id="HJC34932.1"/>
    </source>
</evidence>
<dbReference type="Gene3D" id="1.10.3210.10">
    <property type="entry name" value="Hypothetical protein af1432"/>
    <property type="match status" value="1"/>
</dbReference>
<reference evidence="2" key="2">
    <citation type="submission" date="2021-04" db="EMBL/GenBank/DDBJ databases">
        <authorList>
            <person name="Gilroy R."/>
        </authorList>
    </citation>
    <scope>NUCLEOTIDE SEQUENCE</scope>
    <source>
        <strain evidence="2">ChiW19-954</strain>
    </source>
</reference>
<comment type="caution">
    <text evidence="2">The sequence shown here is derived from an EMBL/GenBank/DDBJ whole genome shotgun (WGS) entry which is preliminary data.</text>
</comment>
<dbReference type="Pfam" id="PF01966">
    <property type="entry name" value="HD"/>
    <property type="match status" value="1"/>
</dbReference>